<dbReference type="GO" id="GO:0004519">
    <property type="term" value="F:endonuclease activity"/>
    <property type="evidence" value="ECO:0007669"/>
    <property type="project" value="UniProtKB-KW"/>
</dbReference>
<dbReference type="Pfam" id="PF00565">
    <property type="entry name" value="SNase"/>
    <property type="match status" value="1"/>
</dbReference>
<keyword evidence="1" id="KW-0540">Nuclease</keyword>
<dbReference type="AlphaFoldDB" id="X0WX78"/>
<dbReference type="GO" id="GO:0016787">
    <property type="term" value="F:hydrolase activity"/>
    <property type="evidence" value="ECO:0007669"/>
    <property type="project" value="UniProtKB-KW"/>
</dbReference>
<dbReference type="Gene3D" id="2.40.50.90">
    <property type="match status" value="1"/>
</dbReference>
<feature type="region of interest" description="Disordered" evidence="4">
    <location>
        <begin position="17"/>
        <end position="74"/>
    </location>
</feature>
<name>X0WX78_9ZZZZ</name>
<feature type="non-terminal residue" evidence="6">
    <location>
        <position position="1"/>
    </location>
</feature>
<evidence type="ECO:0000259" key="5">
    <source>
        <dbReference type="PROSITE" id="PS50830"/>
    </source>
</evidence>
<feature type="compositionally biased region" description="Low complexity" evidence="4">
    <location>
        <begin position="49"/>
        <end position="62"/>
    </location>
</feature>
<feature type="compositionally biased region" description="Polar residues" evidence="4">
    <location>
        <begin position="27"/>
        <end position="37"/>
    </location>
</feature>
<feature type="region of interest" description="Disordered" evidence="4">
    <location>
        <begin position="214"/>
        <end position="233"/>
    </location>
</feature>
<dbReference type="InterPro" id="IPR016071">
    <property type="entry name" value="Staphylococal_nuclease_OB-fold"/>
</dbReference>
<dbReference type="SUPFAM" id="SSF50199">
    <property type="entry name" value="Staphylococcal nuclease"/>
    <property type="match status" value="1"/>
</dbReference>
<reference evidence="6" key="1">
    <citation type="journal article" date="2014" name="Front. Microbiol.">
        <title>High frequency of phylogenetically diverse reductive dehalogenase-homologous genes in deep subseafloor sedimentary metagenomes.</title>
        <authorList>
            <person name="Kawai M."/>
            <person name="Futagami T."/>
            <person name="Toyoda A."/>
            <person name="Takaki Y."/>
            <person name="Nishi S."/>
            <person name="Hori S."/>
            <person name="Arai W."/>
            <person name="Tsubouchi T."/>
            <person name="Morono Y."/>
            <person name="Uchiyama I."/>
            <person name="Ito T."/>
            <person name="Fujiyama A."/>
            <person name="Inagaki F."/>
            <person name="Takami H."/>
        </authorList>
    </citation>
    <scope>NUCLEOTIDE SEQUENCE</scope>
    <source>
        <strain evidence="6">Expedition CK06-06</strain>
    </source>
</reference>
<proteinExistence type="predicted"/>
<protein>
    <recommendedName>
        <fullName evidence="5">TNase-like domain-containing protein</fullName>
    </recommendedName>
</protein>
<dbReference type="PANTHER" id="PTHR12302:SF3">
    <property type="entry name" value="SERINE_THREONINE-PROTEIN KINASE 31"/>
    <property type="match status" value="1"/>
</dbReference>
<feature type="compositionally biased region" description="Low complexity" evidence="4">
    <location>
        <begin position="223"/>
        <end position="233"/>
    </location>
</feature>
<dbReference type="PANTHER" id="PTHR12302">
    <property type="entry name" value="EBNA2 BINDING PROTEIN P100"/>
    <property type="match status" value="1"/>
</dbReference>
<sequence>LGLITLFIGSAWVAALTNSTRPKEKTPTQQQEPTSSLEVKEEDNKKTIEQTSPEPTPTITPEESPRAQEVPDSLGVSREKVKVAKVIDGDTIKLENGRAVRYIGINTPETVHPSKPIQCYGKEASNKNRELVEGKEIEMEKDVSETDKYDRLLRYIWIGDIFVNEYLVREGFAQSSTYPPDIKHQNSFREAERKAREESKGLWGAYCDNWQESITAQQPPPTDSQQDSSQTDTTGYICSSNAYNCSDFSTHAEAQA</sequence>
<dbReference type="InterPro" id="IPR035437">
    <property type="entry name" value="SNase_OB-fold_sf"/>
</dbReference>
<dbReference type="PROSITE" id="PS50830">
    <property type="entry name" value="TNASE_3"/>
    <property type="match status" value="1"/>
</dbReference>
<feature type="non-terminal residue" evidence="6">
    <location>
        <position position="256"/>
    </location>
</feature>
<evidence type="ECO:0000256" key="3">
    <source>
        <dbReference type="ARBA" id="ARBA00022801"/>
    </source>
</evidence>
<keyword evidence="2" id="KW-0255">Endonuclease</keyword>
<evidence type="ECO:0000256" key="4">
    <source>
        <dbReference type="SAM" id="MobiDB-lite"/>
    </source>
</evidence>
<keyword evidence="3" id="KW-0378">Hydrolase</keyword>
<organism evidence="6">
    <name type="scientific">marine sediment metagenome</name>
    <dbReference type="NCBI Taxonomy" id="412755"/>
    <lineage>
        <taxon>unclassified sequences</taxon>
        <taxon>metagenomes</taxon>
        <taxon>ecological metagenomes</taxon>
    </lineage>
</organism>
<evidence type="ECO:0000313" key="6">
    <source>
        <dbReference type="EMBL" id="GAG17361.1"/>
    </source>
</evidence>
<dbReference type="SMART" id="SM00318">
    <property type="entry name" value="SNc"/>
    <property type="match status" value="1"/>
</dbReference>
<accession>X0WX78</accession>
<evidence type="ECO:0000256" key="2">
    <source>
        <dbReference type="ARBA" id="ARBA00022759"/>
    </source>
</evidence>
<evidence type="ECO:0000256" key="1">
    <source>
        <dbReference type="ARBA" id="ARBA00022722"/>
    </source>
</evidence>
<feature type="domain" description="TNase-like" evidence="5">
    <location>
        <begin position="77"/>
        <end position="205"/>
    </location>
</feature>
<feature type="compositionally biased region" description="Basic and acidic residues" evidence="4">
    <location>
        <begin position="38"/>
        <end position="48"/>
    </location>
</feature>
<gene>
    <name evidence="6" type="ORF">S01H1_58157</name>
</gene>
<dbReference type="EMBL" id="BARS01037974">
    <property type="protein sequence ID" value="GAG17361.1"/>
    <property type="molecule type" value="Genomic_DNA"/>
</dbReference>
<comment type="caution">
    <text evidence="6">The sequence shown here is derived from an EMBL/GenBank/DDBJ whole genome shotgun (WGS) entry which is preliminary data.</text>
</comment>